<dbReference type="Gene3D" id="3.90.580.10">
    <property type="entry name" value="Zinc finger, CHC2-type domain"/>
    <property type="match status" value="1"/>
</dbReference>
<comment type="caution">
    <text evidence="1">The sequence shown here is derived from an EMBL/GenBank/DDBJ whole genome shotgun (WGS) entry which is preliminary data.</text>
</comment>
<dbReference type="Proteomes" id="UP000608420">
    <property type="component" value="Unassembled WGS sequence"/>
</dbReference>
<dbReference type="SUPFAM" id="SSF57783">
    <property type="entry name" value="Zinc beta-ribbon"/>
    <property type="match status" value="1"/>
</dbReference>
<dbReference type="EMBL" id="BMIW01000051">
    <property type="protein sequence ID" value="GGG18304.1"/>
    <property type="molecule type" value="Genomic_DNA"/>
</dbReference>
<keyword evidence="2" id="KW-1185">Reference proteome</keyword>
<organism evidence="1 2">
    <name type="scientific">Paenibacillus aceti</name>
    <dbReference type="NCBI Taxonomy" id="1820010"/>
    <lineage>
        <taxon>Bacteria</taxon>
        <taxon>Bacillati</taxon>
        <taxon>Bacillota</taxon>
        <taxon>Bacilli</taxon>
        <taxon>Bacillales</taxon>
        <taxon>Paenibacillaceae</taxon>
        <taxon>Paenibacillus</taxon>
    </lineage>
</organism>
<protein>
    <recommendedName>
        <fullName evidence="3">Zinc finger CHC2-type domain-containing protein</fullName>
    </recommendedName>
</protein>
<sequence length="226" mass="27117">MLPDILDVADQNGLIINPFSKSREEVLCKCPFCHEDSKPGKKRRYYLSLNTKDQVFKCWFCGESGGVLRFISLLEGVPEEQVRQRYRKRKVVHPAERLSRNQRKLLRQHTGGKEPNWKLMRERDFAYYMRSMDLLWEQWNEFLEIERQGAYLWLIIGIKNFKYQKYIERIRQREKEIEAPLLDDVLQIYSCSVRPKWTEDAERFVCNFKSVSPEPERAGMKTEDKK</sequence>
<gene>
    <name evidence="1" type="ORF">GCM10010913_45550</name>
</gene>
<evidence type="ECO:0008006" key="3">
    <source>
        <dbReference type="Google" id="ProtNLM"/>
    </source>
</evidence>
<proteinExistence type="predicted"/>
<accession>A0ABQ1W8E1</accession>
<evidence type="ECO:0000313" key="2">
    <source>
        <dbReference type="Proteomes" id="UP000608420"/>
    </source>
</evidence>
<dbReference type="InterPro" id="IPR036977">
    <property type="entry name" value="DNA_primase_Znf_CHC2"/>
</dbReference>
<reference evidence="2" key="1">
    <citation type="journal article" date="2019" name="Int. J. Syst. Evol. Microbiol.">
        <title>The Global Catalogue of Microorganisms (GCM) 10K type strain sequencing project: providing services to taxonomists for standard genome sequencing and annotation.</title>
        <authorList>
            <consortium name="The Broad Institute Genomics Platform"/>
            <consortium name="The Broad Institute Genome Sequencing Center for Infectious Disease"/>
            <person name="Wu L."/>
            <person name="Ma J."/>
        </authorList>
    </citation>
    <scope>NUCLEOTIDE SEQUENCE [LARGE SCALE GENOMIC DNA]</scope>
    <source>
        <strain evidence="2">CGMCC 1.15420</strain>
    </source>
</reference>
<name>A0ABQ1W8E1_9BACL</name>
<evidence type="ECO:0000313" key="1">
    <source>
        <dbReference type="EMBL" id="GGG18304.1"/>
    </source>
</evidence>
<dbReference type="RefSeq" id="WP_120465020.1">
    <property type="nucleotide sequence ID" value="NZ_BMIW01000051.1"/>
</dbReference>